<evidence type="ECO:0000256" key="2">
    <source>
        <dbReference type="SAM" id="MobiDB-lite"/>
    </source>
</evidence>
<evidence type="ECO:0000256" key="1">
    <source>
        <dbReference type="SAM" id="Coils"/>
    </source>
</evidence>
<evidence type="ECO:0000313" key="4">
    <source>
        <dbReference type="Proteomes" id="UP000601435"/>
    </source>
</evidence>
<dbReference type="SUPFAM" id="SSF58113">
    <property type="entry name" value="Apolipoprotein A-I"/>
    <property type="match status" value="1"/>
</dbReference>
<protein>
    <submittedName>
        <fullName evidence="3">Uncharacterized protein</fullName>
    </submittedName>
</protein>
<feature type="compositionally biased region" description="Basic and acidic residues" evidence="2">
    <location>
        <begin position="44"/>
        <end position="63"/>
    </location>
</feature>
<name>A0A812R460_9DINO</name>
<dbReference type="AlphaFoldDB" id="A0A812R460"/>
<feature type="region of interest" description="Disordered" evidence="2">
    <location>
        <begin position="44"/>
        <end position="79"/>
    </location>
</feature>
<comment type="caution">
    <text evidence="3">The sequence shown here is derived from an EMBL/GenBank/DDBJ whole genome shotgun (WGS) entry which is preliminary data.</text>
</comment>
<gene>
    <name evidence="3" type="ORF">SNEC2469_LOCUS11489</name>
</gene>
<feature type="region of interest" description="Disordered" evidence="2">
    <location>
        <begin position="502"/>
        <end position="584"/>
    </location>
</feature>
<dbReference type="OrthoDB" id="431687at2759"/>
<feature type="compositionally biased region" description="Basic and acidic residues" evidence="2">
    <location>
        <begin position="575"/>
        <end position="584"/>
    </location>
</feature>
<keyword evidence="1" id="KW-0175">Coiled coil</keyword>
<organism evidence="3 4">
    <name type="scientific">Symbiodinium necroappetens</name>
    <dbReference type="NCBI Taxonomy" id="1628268"/>
    <lineage>
        <taxon>Eukaryota</taxon>
        <taxon>Sar</taxon>
        <taxon>Alveolata</taxon>
        <taxon>Dinophyceae</taxon>
        <taxon>Suessiales</taxon>
        <taxon>Symbiodiniaceae</taxon>
        <taxon>Symbiodinium</taxon>
    </lineage>
</organism>
<keyword evidence="4" id="KW-1185">Reference proteome</keyword>
<dbReference type="EMBL" id="CAJNJA010018246">
    <property type="protein sequence ID" value="CAE7418418.1"/>
    <property type="molecule type" value="Genomic_DNA"/>
</dbReference>
<proteinExistence type="predicted"/>
<evidence type="ECO:0000313" key="3">
    <source>
        <dbReference type="EMBL" id="CAE7418418.1"/>
    </source>
</evidence>
<feature type="coiled-coil region" evidence="1">
    <location>
        <begin position="367"/>
        <end position="427"/>
    </location>
</feature>
<dbReference type="Proteomes" id="UP000601435">
    <property type="component" value="Unassembled WGS sequence"/>
</dbReference>
<accession>A0A812R460</accession>
<reference evidence="3" key="1">
    <citation type="submission" date="2021-02" db="EMBL/GenBank/DDBJ databases">
        <authorList>
            <person name="Dougan E. K."/>
            <person name="Rhodes N."/>
            <person name="Thang M."/>
            <person name="Chan C."/>
        </authorList>
    </citation>
    <scope>NUCLEOTIDE SEQUENCE</scope>
</reference>
<sequence>MAQGGQDIFVSTATTKELGVVLDSHNAVAQKLVDFQQQLEALKQGHEEAQKAAAEKQAQEQERQATASQKQDEEQKQVTEQLEGLKAQLAELGKSQGTSDEKLAALEDSTATGLKSLQLAIDELGTSQAELKTRLIPKWEAELSLQMKKLDKDIQAVRQSSEAGAEKLSRAASEQEEKLLAACAAVESSLRPHVDEAAQRLGQAEVDLKKLHGDLDAVAAEGQRRSADLAGELSNAVEQVRDFATNQDKAHLADIKDAHGRKIEMLEGALRQADYERLAFTDRATKELASLAKDVEKLSACDDRREADVAELWKSLEQREKEHQTNLEKVVKEFRTEVVACESRTAEVVQGCTVNMQRQDAGLADLLRRLDAEVKRLEEGLQAQATTVVASIRSDEGARLRALEVEVTQLARQRQELLERLDQEGKDRKAEVEGCAGGAEKRVAAVELVANARFESVRRALDELVAEFQGYVKTENARSMDVARLEALVRALEVRVWPWRNGAKERGSSPDGPGAANGHPPWEDPADWRDWIRTKRPVTARPATARRAEPKDPLSGLAGSPVGTAMTAVRSARPGGERSERAEP</sequence>